<accession>A0A415FYI8</accession>
<comment type="caution">
    <text evidence="1">The sequence shown here is derived from an EMBL/GenBank/DDBJ whole genome shotgun (WGS) entry which is preliminary data.</text>
</comment>
<evidence type="ECO:0000313" key="1">
    <source>
        <dbReference type="EMBL" id="RHK28143.1"/>
    </source>
</evidence>
<dbReference type="AlphaFoldDB" id="A0A415FYI8"/>
<evidence type="ECO:0000313" key="2">
    <source>
        <dbReference type="Proteomes" id="UP000285503"/>
    </source>
</evidence>
<proteinExistence type="predicted"/>
<organism evidence="1 2">
    <name type="scientific">Bacteroides xylanisolvens</name>
    <dbReference type="NCBI Taxonomy" id="371601"/>
    <lineage>
        <taxon>Bacteria</taxon>
        <taxon>Pseudomonadati</taxon>
        <taxon>Bacteroidota</taxon>
        <taxon>Bacteroidia</taxon>
        <taxon>Bacteroidales</taxon>
        <taxon>Bacteroidaceae</taxon>
        <taxon>Bacteroides</taxon>
    </lineage>
</organism>
<dbReference type="EMBL" id="QRNE01000032">
    <property type="protein sequence ID" value="RHK28143.1"/>
    <property type="molecule type" value="Genomic_DNA"/>
</dbReference>
<gene>
    <name evidence="1" type="ORF">DW075_07685</name>
</gene>
<dbReference type="Proteomes" id="UP000285503">
    <property type="component" value="Unassembled WGS sequence"/>
</dbReference>
<name>A0A415FYI8_9BACE</name>
<reference evidence="1 2" key="1">
    <citation type="submission" date="2018-08" db="EMBL/GenBank/DDBJ databases">
        <title>A genome reference for cultivated species of the human gut microbiota.</title>
        <authorList>
            <person name="Zou Y."/>
            <person name="Xue W."/>
            <person name="Luo G."/>
        </authorList>
    </citation>
    <scope>NUCLEOTIDE SEQUENCE [LARGE SCALE GENOMIC DNA]</scope>
    <source>
        <strain evidence="1 2">AF46-11NS</strain>
    </source>
</reference>
<sequence>MGLLVSRLETNSFTPGNKVFHTEKPTVSCRETKSFKCRNKKCLQREQRFQIPKLGERNAETPLSKGLTAGCSLNYRTIYACKQQKTMGKKSYIFCYP</sequence>
<protein>
    <submittedName>
        <fullName evidence="1">Uncharacterized protein</fullName>
    </submittedName>
</protein>